<sequence>MKWFLLLLLVFGVLGIIPITNGVITGPHPQFDSGGGFAGPFFTYSKTMTIQSGQSQTKNNGSTLSSAQWLNPSYVSIYNTYYLQILPNQEYISNNVSFSLSASQIAINVTFLLASSSNSGAFGSLAIGYGTYIPSTFTNAFAPSVPSSGITVYLMKGGMNTYHLFVYFDGVKQLNVSVGSISIGEQIGLGFYYLPASNQLYVYYYNGSVKTFSLTPSQVVGTNVLGVFSNSHEIRKTFVKILE</sequence>
<dbReference type="HOGENOM" id="CLU_1105249_0_0_2"/>
<organism evidence="1">
    <name type="scientific">Saccharolobus solfataricus (strain 98/2)</name>
    <name type="common">Sulfolobus solfataricus</name>
    <dbReference type="NCBI Taxonomy" id="555311"/>
    <lineage>
        <taxon>Archaea</taxon>
        <taxon>Thermoproteota</taxon>
        <taxon>Thermoprotei</taxon>
        <taxon>Sulfolobales</taxon>
        <taxon>Sulfolobaceae</taxon>
        <taxon>Saccharolobus</taxon>
    </lineage>
</organism>
<dbReference type="AlphaFoldDB" id="D0KSK7"/>
<gene>
    <name evidence="1" type="ordered locus">Ssol_1498</name>
</gene>
<dbReference type="RefSeq" id="WP_010923021.1">
    <property type="nucleotide sequence ID" value="NZ_ACUK01000004.1"/>
</dbReference>
<dbReference type="KEGG" id="sol:Ssol_1498"/>
<dbReference type="EMBL" id="CP001800">
    <property type="protein sequence ID" value="ACX91726.1"/>
    <property type="molecule type" value="Genomic_DNA"/>
</dbReference>
<accession>D0KSK7</accession>
<evidence type="ECO:0000313" key="1">
    <source>
        <dbReference type="EMBL" id="ACX91726.1"/>
    </source>
</evidence>
<protein>
    <submittedName>
        <fullName evidence="1">Uncharacterized protein</fullName>
    </submittedName>
</protein>
<name>D0KSK7_SACS9</name>
<reference evidence="1" key="1">
    <citation type="submission" date="2009-10" db="EMBL/GenBank/DDBJ databases">
        <title>Complete sequence of Sulfolobus solfataricus 98/2.</title>
        <authorList>
            <consortium name="US DOE Joint Genome Institute"/>
            <person name="Lucas S."/>
            <person name="Copeland A."/>
            <person name="Lapidus A."/>
            <person name="Glavina del Rio T."/>
            <person name="Tice H."/>
            <person name="Bruce D."/>
            <person name="Goodwin L."/>
            <person name="Pitluck S."/>
            <person name="Munk A.C."/>
            <person name="Brettin T."/>
            <person name="Detter J.C."/>
            <person name="Han C."/>
            <person name="Tapia R."/>
            <person name="Larimer F."/>
            <person name="Land M."/>
            <person name="Hauser L."/>
            <person name="Kyrpides N."/>
            <person name="Ovchinnikova G."/>
            <person name="Mead D."/>
        </authorList>
    </citation>
    <scope>NUCLEOTIDE SEQUENCE [LARGE SCALE GENOMIC DNA]</scope>
    <source>
        <strain evidence="1">98/2</strain>
    </source>
</reference>
<proteinExistence type="predicted"/>